<protein>
    <submittedName>
        <fullName evidence="1">Uncharacterized protein</fullName>
    </submittedName>
</protein>
<gene>
    <name evidence="1" type="ORF">LOY88_003367</name>
</gene>
<sequence length="299" mass="33342">MVNIAIAGSSGLAQFIAHYISTKTCHQFIVLSRAPKPALASKGWQVLQVDYREYSKICYALKGVDVVISTISGQAEHALIAAAAQVKVRRFIPSEFEGSPSRRPDSKLPDRGNATSLSLLQQSGMEYTVFTCGIFYERFAPGGMAAFQLGRGSYIDQEGEYLINVRSMKADIPYLSDGRNSVVCMTSAQDVARAVVAALDLPRWPTEFTMYGERTYLTNLVGIVETVFSRPVQMSFLSDDMLDEQLVRAKASNDVREQWRLCHLMATLNGCYDFGTCNLNTLINTRPQRFQNWLSMVWA</sequence>
<name>A0ACB8UX70_9EURO</name>
<evidence type="ECO:0000313" key="1">
    <source>
        <dbReference type="EMBL" id="KAI2386812.1"/>
    </source>
</evidence>
<reference evidence="1" key="1">
    <citation type="journal article" date="2022" name="bioRxiv">
        <title>Population genetic analysis of Ophidiomyces ophidiicola, the causative agent of snake fungal disease, indicates recent introductions to the USA.</title>
        <authorList>
            <person name="Ladner J.T."/>
            <person name="Palmer J.M."/>
            <person name="Ettinger C.L."/>
            <person name="Stajich J.E."/>
            <person name="Farrell T.M."/>
            <person name="Glorioso B.M."/>
            <person name="Lawson B."/>
            <person name="Price S.J."/>
            <person name="Stengle A.G."/>
            <person name="Grear D.A."/>
            <person name="Lorch J.M."/>
        </authorList>
    </citation>
    <scope>NUCLEOTIDE SEQUENCE</scope>
    <source>
        <strain evidence="1">NWHC 24266-5</strain>
    </source>
</reference>
<organism evidence="1">
    <name type="scientific">Ophidiomyces ophidiicola</name>
    <dbReference type="NCBI Taxonomy" id="1387563"/>
    <lineage>
        <taxon>Eukaryota</taxon>
        <taxon>Fungi</taxon>
        <taxon>Dikarya</taxon>
        <taxon>Ascomycota</taxon>
        <taxon>Pezizomycotina</taxon>
        <taxon>Eurotiomycetes</taxon>
        <taxon>Eurotiomycetidae</taxon>
        <taxon>Onygenales</taxon>
        <taxon>Onygenaceae</taxon>
        <taxon>Ophidiomyces</taxon>
    </lineage>
</organism>
<proteinExistence type="predicted"/>
<dbReference type="EMBL" id="JALBCA010000044">
    <property type="protein sequence ID" value="KAI2386812.1"/>
    <property type="molecule type" value="Genomic_DNA"/>
</dbReference>
<comment type="caution">
    <text evidence="1">The sequence shown here is derived from an EMBL/GenBank/DDBJ whole genome shotgun (WGS) entry which is preliminary data.</text>
</comment>
<accession>A0ACB8UX70</accession>